<dbReference type="GO" id="GO:0006631">
    <property type="term" value="P:fatty acid metabolic process"/>
    <property type="evidence" value="ECO:0007669"/>
    <property type="project" value="TreeGrafter"/>
</dbReference>
<sequence length="809" mass="92031">MRNLGGGPSQSQPQRRLFRRRTTNIDAETRFDIDTIGAFKMTPSFQPEHFTTNRPLMGACCSCMPRSQKDFMNGGLREMGMRNILDVRTELFNSGLLARCFPTEVYAINRPLFQPYPNITRSVITSPRVLNAIEETARQVTRGDMDVLPKQIALLEKTCANTMTMMTASVSSFFIKITAWFLTKYLSKFLHSVQVCRGQMMMVKEASKRNVPMIYLPLHRSHLDYILVTLILWHYDIRAPFVAAGDNMNIPFFNLLMRWLGGFFIRRRLDSNRNKKDIIYRALLHEYMTKLLSQGEGLEFFIEGGRTRTGKSMIPKGGLLSVVVEAFNEDEISDAFIVPVTFSYEKIIDGNYCREQMGLPKIKETFMGAVKAIFRVFFNTYGSVRVDFAQPFSLKEFMMHAKAYPYHPITLPTPPGRHSLDYGASYPNFSSTLLSTNGEAENTRMLVKALADHVVYTSDHCTAPMATHLIAFLLLTKYREGVYLRELTKSVHWIIRELQALRADVGFCGQSEHVILYAQELLGKHLISKKWQEEDNDLKLYPNLSLPSVFELSYYANVVSTHFALESVLAVSILINGNLSLFHLLTSATGVEKKVLREKVLEVAEEICTIIHNEFIFLPPCENLNSVLASMLESFVSKEILSTEESAMDDELVFAGKDRRWADRLALSLDVDDEENEGSYVADQYYQINTERSDIRERLHFLVCVLGPILEAHFLVVKFALEELHTEQPEEDFMKSLGRCARGKVESGLALFSESCAMIGLKSAVKSLQDLEILYSYEGANLRMLGLNEQQDSRTTLEHYASLLETALS</sequence>
<dbReference type="EMBL" id="JAWDGP010007160">
    <property type="protein sequence ID" value="KAK3729104.1"/>
    <property type="molecule type" value="Genomic_DNA"/>
</dbReference>
<dbReference type="SUPFAM" id="SSF69593">
    <property type="entry name" value="Glycerol-3-phosphate (1)-acyltransferase"/>
    <property type="match status" value="1"/>
</dbReference>
<name>A0AAE0Y182_9GAST</name>
<dbReference type="GO" id="GO:0031966">
    <property type="term" value="C:mitochondrial membrane"/>
    <property type="evidence" value="ECO:0007669"/>
    <property type="project" value="TreeGrafter"/>
</dbReference>
<gene>
    <name evidence="8" type="ORF">RRG08_005476</name>
</gene>
<keyword evidence="5 6" id="KW-0012">Acyltransferase</keyword>
<feature type="domain" description="Phospholipid/glycerol acyltransferase" evidence="7">
    <location>
        <begin position="213"/>
        <end position="345"/>
    </location>
</feature>
<evidence type="ECO:0000256" key="1">
    <source>
        <dbReference type="ARBA" id="ARBA00004370"/>
    </source>
</evidence>
<dbReference type="SMART" id="SM00563">
    <property type="entry name" value="PlsC"/>
    <property type="match status" value="1"/>
</dbReference>
<proteinExistence type="inferred from homology"/>
<evidence type="ECO:0000259" key="7">
    <source>
        <dbReference type="SMART" id="SM00563"/>
    </source>
</evidence>
<comment type="caution">
    <text evidence="8">The sequence shown here is derived from an EMBL/GenBank/DDBJ whole genome shotgun (WGS) entry which is preliminary data.</text>
</comment>
<evidence type="ECO:0000256" key="2">
    <source>
        <dbReference type="ARBA" id="ARBA00007937"/>
    </source>
</evidence>
<dbReference type="Pfam" id="PF19277">
    <property type="entry name" value="GPAT_C"/>
    <property type="match status" value="1"/>
</dbReference>
<keyword evidence="3 6" id="KW-0808">Transferase</keyword>
<reference evidence="8" key="1">
    <citation type="journal article" date="2023" name="G3 (Bethesda)">
        <title>A reference genome for the long-term kleptoplast-retaining sea slug Elysia crispata morphotype clarki.</title>
        <authorList>
            <person name="Eastman K.E."/>
            <person name="Pendleton A.L."/>
            <person name="Shaikh M.A."/>
            <person name="Suttiyut T."/>
            <person name="Ogas R."/>
            <person name="Tomko P."/>
            <person name="Gavelis G."/>
            <person name="Widhalm J.R."/>
            <person name="Wisecaver J.H."/>
        </authorList>
    </citation>
    <scope>NUCLEOTIDE SEQUENCE</scope>
    <source>
        <strain evidence="8">ECLA1</strain>
    </source>
</reference>
<keyword evidence="9" id="KW-1185">Reference proteome</keyword>
<dbReference type="InterPro" id="IPR022284">
    <property type="entry name" value="GPAT/DHAPAT"/>
</dbReference>
<keyword evidence="4" id="KW-0472">Membrane</keyword>
<dbReference type="PANTHER" id="PTHR12563:SF23">
    <property type="entry name" value="BCDNA.GH07066"/>
    <property type="match status" value="1"/>
</dbReference>
<comment type="similarity">
    <text evidence="2 6">Belongs to the GPAT/DAPAT family.</text>
</comment>
<evidence type="ECO:0000256" key="4">
    <source>
        <dbReference type="ARBA" id="ARBA00023136"/>
    </source>
</evidence>
<dbReference type="PANTHER" id="PTHR12563">
    <property type="entry name" value="GLYCEROL-3-PHOSPHATE ACYLTRANSFERASE"/>
    <property type="match status" value="1"/>
</dbReference>
<protein>
    <recommendedName>
        <fullName evidence="7">Phospholipid/glycerol acyltransferase domain-containing protein</fullName>
    </recommendedName>
</protein>
<dbReference type="Proteomes" id="UP001283361">
    <property type="component" value="Unassembled WGS sequence"/>
</dbReference>
<dbReference type="CDD" id="cd07993">
    <property type="entry name" value="LPLAT_DHAPAT-like"/>
    <property type="match status" value="1"/>
</dbReference>
<evidence type="ECO:0000313" key="9">
    <source>
        <dbReference type="Proteomes" id="UP001283361"/>
    </source>
</evidence>
<dbReference type="InterPro" id="IPR041728">
    <property type="entry name" value="GPAT/DHAPAT_LPLAT"/>
</dbReference>
<accession>A0AAE0Y182</accession>
<comment type="subcellular location">
    <subcellularLocation>
        <location evidence="1">Membrane</location>
    </subcellularLocation>
</comment>
<organism evidence="8 9">
    <name type="scientific">Elysia crispata</name>
    <name type="common">lettuce slug</name>
    <dbReference type="NCBI Taxonomy" id="231223"/>
    <lineage>
        <taxon>Eukaryota</taxon>
        <taxon>Metazoa</taxon>
        <taxon>Spiralia</taxon>
        <taxon>Lophotrochozoa</taxon>
        <taxon>Mollusca</taxon>
        <taxon>Gastropoda</taxon>
        <taxon>Heterobranchia</taxon>
        <taxon>Euthyneura</taxon>
        <taxon>Panpulmonata</taxon>
        <taxon>Sacoglossa</taxon>
        <taxon>Placobranchoidea</taxon>
        <taxon>Plakobranchidae</taxon>
        <taxon>Elysia</taxon>
    </lineage>
</organism>
<dbReference type="GO" id="GO:0019432">
    <property type="term" value="P:triglyceride biosynthetic process"/>
    <property type="evidence" value="ECO:0007669"/>
    <property type="project" value="TreeGrafter"/>
</dbReference>
<dbReference type="InterPro" id="IPR045520">
    <property type="entry name" value="GPAT/DHAPAT_C"/>
</dbReference>
<evidence type="ECO:0000256" key="6">
    <source>
        <dbReference type="PIRNR" id="PIRNR000437"/>
    </source>
</evidence>
<dbReference type="PIRSF" id="PIRSF000437">
    <property type="entry name" value="GPAT_DHAPAT"/>
    <property type="match status" value="1"/>
</dbReference>
<evidence type="ECO:0000256" key="5">
    <source>
        <dbReference type="ARBA" id="ARBA00023315"/>
    </source>
</evidence>
<evidence type="ECO:0000256" key="3">
    <source>
        <dbReference type="ARBA" id="ARBA00022679"/>
    </source>
</evidence>
<evidence type="ECO:0000313" key="8">
    <source>
        <dbReference type="EMBL" id="KAK3729104.1"/>
    </source>
</evidence>
<dbReference type="GO" id="GO:0004366">
    <property type="term" value="F:glycerol-3-phosphate O-acyltransferase activity"/>
    <property type="evidence" value="ECO:0007669"/>
    <property type="project" value="TreeGrafter"/>
</dbReference>
<dbReference type="GO" id="GO:0008654">
    <property type="term" value="P:phospholipid biosynthetic process"/>
    <property type="evidence" value="ECO:0007669"/>
    <property type="project" value="TreeGrafter"/>
</dbReference>
<dbReference type="GO" id="GO:0006072">
    <property type="term" value="P:glycerol-3-phosphate metabolic process"/>
    <property type="evidence" value="ECO:0007669"/>
    <property type="project" value="TreeGrafter"/>
</dbReference>
<dbReference type="AlphaFoldDB" id="A0AAE0Y182"/>
<dbReference type="InterPro" id="IPR002123">
    <property type="entry name" value="Plipid/glycerol_acylTrfase"/>
</dbReference>
<dbReference type="Pfam" id="PF01553">
    <property type="entry name" value="Acyltransferase"/>
    <property type="match status" value="1"/>
</dbReference>